<dbReference type="Proteomes" id="UP000316256">
    <property type="component" value="Unassembled WGS sequence"/>
</dbReference>
<evidence type="ECO:0000256" key="1">
    <source>
        <dbReference type="ARBA" id="ARBA00023098"/>
    </source>
</evidence>
<dbReference type="GO" id="GO:0016787">
    <property type="term" value="F:hydrolase activity"/>
    <property type="evidence" value="ECO:0007669"/>
    <property type="project" value="UniProtKB-UniRule"/>
</dbReference>
<feature type="region of interest" description="Disordered" evidence="3">
    <location>
        <begin position="237"/>
        <end position="261"/>
    </location>
</feature>
<feature type="active site" description="Nucleophile" evidence="2">
    <location>
        <position position="44"/>
    </location>
</feature>
<evidence type="ECO:0000256" key="3">
    <source>
        <dbReference type="SAM" id="MobiDB-lite"/>
    </source>
</evidence>
<dbReference type="GO" id="GO:0016042">
    <property type="term" value="P:lipid catabolic process"/>
    <property type="evidence" value="ECO:0007669"/>
    <property type="project" value="UniProtKB-UniRule"/>
</dbReference>
<feature type="short sequence motif" description="DGA/G" evidence="2">
    <location>
        <begin position="210"/>
        <end position="212"/>
    </location>
</feature>
<feature type="active site" description="Proton acceptor" evidence="2">
    <location>
        <position position="210"/>
    </location>
</feature>
<feature type="short sequence motif" description="GXSXG" evidence="2">
    <location>
        <begin position="42"/>
        <end position="46"/>
    </location>
</feature>
<reference evidence="5 6" key="1">
    <citation type="submission" date="2019-06" db="EMBL/GenBank/DDBJ databases">
        <title>Rhodococcus spaelei sp. nov., isolated from a cave.</title>
        <authorList>
            <person name="Lee S.D."/>
        </authorList>
    </citation>
    <scope>NUCLEOTIDE SEQUENCE [LARGE SCALE GENOMIC DNA]</scope>
    <source>
        <strain evidence="5 6">C9-5</strain>
    </source>
</reference>
<name>A0A541B813_9NOCA</name>
<dbReference type="PROSITE" id="PS51635">
    <property type="entry name" value="PNPLA"/>
    <property type="match status" value="1"/>
</dbReference>
<accession>A0A541B813</accession>
<protein>
    <submittedName>
        <fullName evidence="5">Phospholipase</fullName>
    </submittedName>
</protein>
<dbReference type="OrthoDB" id="4080114at2"/>
<sequence length="381" mass="40344">MTPRAGLVVAGAGARGSYEAGALADLLPRMVDAGSTPSILVGTSAGALNVVTLAGLAHLAPEEATARLVGGWATVGLADVFGITSGIETGLRYVGQLTGLPIRLPSLLDTERLRSRLRRWLPMETLHANVDSGLIEAVAVATTSVATGGTVVFVEKNPALALPPDDVARNITYVETRLDVEHVMASAAVPMLFRPVRVHTPRRWRGWYVDGGLRLNTPLTPAIAFGCDRLGVVATQPMTSATSPPPVDHQPTEGEPSADRGQPDVYAVAALSLRVLLADRMIEDLHRLADRTGRPGPRVDVLFAGPPPERRGDIAALADEAFRTRYSGLGAKRNPSLWVLDRLIGGDPDDHGNLLSYLFFDPAFTAPAAALGLEHARSRPG</sequence>
<dbReference type="AlphaFoldDB" id="A0A541B813"/>
<keyword evidence="2" id="KW-0378">Hydrolase</keyword>
<dbReference type="SUPFAM" id="SSF52151">
    <property type="entry name" value="FabD/lysophospholipase-like"/>
    <property type="match status" value="1"/>
</dbReference>
<evidence type="ECO:0000313" key="5">
    <source>
        <dbReference type="EMBL" id="TQF68465.1"/>
    </source>
</evidence>
<organism evidence="5 6">
    <name type="scientific">Rhodococcus spelaei</name>
    <dbReference type="NCBI Taxonomy" id="2546320"/>
    <lineage>
        <taxon>Bacteria</taxon>
        <taxon>Bacillati</taxon>
        <taxon>Actinomycetota</taxon>
        <taxon>Actinomycetes</taxon>
        <taxon>Mycobacteriales</taxon>
        <taxon>Nocardiaceae</taxon>
        <taxon>Rhodococcus</taxon>
    </lineage>
</organism>
<keyword evidence="6" id="KW-1185">Reference proteome</keyword>
<evidence type="ECO:0000259" key="4">
    <source>
        <dbReference type="PROSITE" id="PS51635"/>
    </source>
</evidence>
<feature type="short sequence motif" description="GXGXXG" evidence="2">
    <location>
        <begin position="11"/>
        <end position="16"/>
    </location>
</feature>
<dbReference type="EMBL" id="VIGH01000006">
    <property type="protein sequence ID" value="TQF68465.1"/>
    <property type="molecule type" value="Genomic_DNA"/>
</dbReference>
<evidence type="ECO:0000256" key="2">
    <source>
        <dbReference type="PROSITE-ProRule" id="PRU01161"/>
    </source>
</evidence>
<proteinExistence type="predicted"/>
<gene>
    <name evidence="5" type="ORF">FK531_14450</name>
</gene>
<feature type="domain" description="PNPLA" evidence="4">
    <location>
        <begin position="7"/>
        <end position="223"/>
    </location>
</feature>
<dbReference type="Gene3D" id="3.40.1090.10">
    <property type="entry name" value="Cytosolic phospholipase A2 catalytic domain"/>
    <property type="match status" value="1"/>
</dbReference>
<comment type="caution">
    <text evidence="5">The sequence shown here is derived from an EMBL/GenBank/DDBJ whole genome shotgun (WGS) entry which is preliminary data.</text>
</comment>
<keyword evidence="2" id="KW-0442">Lipid degradation</keyword>
<keyword evidence="1 2" id="KW-0443">Lipid metabolism</keyword>
<dbReference type="InterPro" id="IPR016035">
    <property type="entry name" value="Acyl_Trfase/lysoPLipase"/>
</dbReference>
<evidence type="ECO:0000313" key="6">
    <source>
        <dbReference type="Proteomes" id="UP000316256"/>
    </source>
</evidence>
<dbReference type="InterPro" id="IPR002641">
    <property type="entry name" value="PNPLA_dom"/>
</dbReference>
<dbReference type="Pfam" id="PF01734">
    <property type="entry name" value="Patatin"/>
    <property type="match status" value="1"/>
</dbReference>